<keyword evidence="3" id="KW-1185">Reference proteome</keyword>
<organism evidence="2 3">
    <name type="scientific">Cryptococcus deuterogattii Ram5</name>
    <dbReference type="NCBI Taxonomy" id="1296110"/>
    <lineage>
        <taxon>Eukaryota</taxon>
        <taxon>Fungi</taxon>
        <taxon>Dikarya</taxon>
        <taxon>Basidiomycota</taxon>
        <taxon>Agaricomycotina</taxon>
        <taxon>Tremellomycetes</taxon>
        <taxon>Tremellales</taxon>
        <taxon>Cryptococcaceae</taxon>
        <taxon>Cryptococcus</taxon>
        <taxon>Cryptococcus gattii species complex</taxon>
    </lineage>
</organism>
<dbReference type="AlphaFoldDB" id="A0A0D0TSX7"/>
<sequence>MSAVRLRQWMIFTFRKIRPDAFACWKAVNQASARARKSRTDTSQPRTFLDSILHILNRPKAGLSFLQNMLIDIWSILPLGALAAQAARIPSHPDIAQVMLSDTININTVELDAASANEWDCDIRSWVRAPDLAPGQVHPAEARLAMNGSSCREIVRWEVGLRFKERAIIKLRSKTVDGFPTKPKAAPYHSNDSKGHDYNDIFSVDGGWGYPDQGYQAQMAEYDTRNALDEIQSFYVHVPNTNFPPISSEIWRSMVAGQDGQSINTENQMEYYHLLHLANGTVLDSPAGRSGFLPRPYPIAPSGSRAPEEGMATPLAAQLKLVSPRVFANETDDDDSQWMRPGRAVPLCDKGNLAEFHLEVNSDVRTGVQGRNVTLDFSLTRTGNGTEYPTSLDLRYVAERNLTWAYNFVHTEEEYADLVMPYRTSRLMSRQPLLPVGSMLKAPSLKELERRRDRDAGYQMGIWYSSGAYPLNNGDVRYDFEEKDDLGKDHYTFQLEMPIAEDALPTFTSTFESFLSTFRVGLRTTFLCENSTSDFVVDEVSADESQYIERDAEWSEFRLPPKTDESKSRKSQRQGRSLNHDGSIPFAVRLMSEEAVVDMPVHYLEPQALAPVLSLDSKLVSDYPRVGSNLREEDPTQLKKSRYADGNRHLSRSRTMRNEGGLRMHAARLWQAAENKGQKDV</sequence>
<feature type="compositionally biased region" description="Basic and acidic residues" evidence="1">
    <location>
        <begin position="558"/>
        <end position="568"/>
    </location>
</feature>
<evidence type="ECO:0000256" key="1">
    <source>
        <dbReference type="SAM" id="MobiDB-lite"/>
    </source>
</evidence>
<protein>
    <submittedName>
        <fullName evidence="2">Uncharacterized protein</fullName>
    </submittedName>
</protein>
<evidence type="ECO:0000313" key="3">
    <source>
        <dbReference type="Proteomes" id="UP000053392"/>
    </source>
</evidence>
<dbReference type="EMBL" id="KN847909">
    <property type="protein sequence ID" value="KIR38758.1"/>
    <property type="molecule type" value="Genomic_DNA"/>
</dbReference>
<gene>
    <name evidence="2" type="ORF">I313_05396</name>
</gene>
<dbReference type="HOGENOM" id="CLU_403853_0_0_1"/>
<reference evidence="2 3" key="1">
    <citation type="submission" date="2015-01" db="EMBL/GenBank/DDBJ databases">
        <title>The Genome Sequence of Cryptococcus gattii Ram5.</title>
        <authorList>
            <consortium name="The Broad Institute Genomics Platform"/>
            <person name="Cuomo C."/>
            <person name="Litvintseva A."/>
            <person name="Chen Y."/>
            <person name="Heitman J."/>
            <person name="Sun S."/>
            <person name="Springer D."/>
            <person name="Dromer F."/>
            <person name="Young S."/>
            <person name="Zeng Q."/>
            <person name="Gargeya S."/>
            <person name="Abouelleil A."/>
            <person name="Alvarado L."/>
            <person name="Chapman S.B."/>
            <person name="Gainer-Dewar J."/>
            <person name="Goldberg J."/>
            <person name="Griggs A."/>
            <person name="Gujja S."/>
            <person name="Hansen M."/>
            <person name="Howarth C."/>
            <person name="Imamovic A."/>
            <person name="Larimer J."/>
            <person name="Murphy C."/>
            <person name="Naylor J."/>
            <person name="Pearson M."/>
            <person name="Priest M."/>
            <person name="Roberts A."/>
            <person name="Saif S."/>
            <person name="Shea T."/>
            <person name="Sykes S."/>
            <person name="Wortman J."/>
            <person name="Nusbaum C."/>
            <person name="Birren B."/>
        </authorList>
    </citation>
    <scope>NUCLEOTIDE SEQUENCE [LARGE SCALE GENOMIC DNA]</scope>
    <source>
        <strain evidence="2 3">Ram5</strain>
    </source>
</reference>
<feature type="region of interest" description="Disordered" evidence="1">
    <location>
        <begin position="558"/>
        <end position="580"/>
    </location>
</feature>
<accession>A0A0D0TSX7</accession>
<proteinExistence type="predicted"/>
<dbReference type="Proteomes" id="UP000053392">
    <property type="component" value="Unassembled WGS sequence"/>
</dbReference>
<evidence type="ECO:0000313" key="2">
    <source>
        <dbReference type="EMBL" id="KIR38758.1"/>
    </source>
</evidence>
<dbReference type="OrthoDB" id="2590241at2759"/>
<name>A0A0D0TSX7_9TREE</name>